<accession>A0A250FR63</accession>
<dbReference type="RefSeq" id="WP_002666618.1">
    <property type="nucleotide sequence ID" value="NZ_CAJPPZ010000035.1"/>
</dbReference>
<feature type="domain" description="Adaptor protein ClpS core" evidence="1">
    <location>
        <begin position="20"/>
        <end position="89"/>
    </location>
</feature>
<keyword evidence="5" id="KW-1185">Reference proteome</keyword>
<dbReference type="InterPro" id="IPR003769">
    <property type="entry name" value="ClpS_core"/>
</dbReference>
<evidence type="ECO:0000313" key="5">
    <source>
        <dbReference type="Proteomes" id="UP001324270"/>
    </source>
</evidence>
<organism evidence="2 4">
    <name type="scientific">Capnocytophaga gingivalis</name>
    <dbReference type="NCBI Taxonomy" id="1017"/>
    <lineage>
        <taxon>Bacteria</taxon>
        <taxon>Pseudomonadati</taxon>
        <taxon>Bacteroidota</taxon>
        <taxon>Flavobacteriia</taxon>
        <taxon>Flavobacteriales</taxon>
        <taxon>Flavobacteriaceae</taxon>
        <taxon>Capnocytophaga</taxon>
    </lineage>
</organism>
<evidence type="ECO:0000313" key="4">
    <source>
        <dbReference type="Proteomes" id="UP000217250"/>
    </source>
</evidence>
<dbReference type="Proteomes" id="UP000217250">
    <property type="component" value="Chromosome"/>
</dbReference>
<dbReference type="EMBL" id="CP022386">
    <property type="protein sequence ID" value="ATA86885.1"/>
    <property type="molecule type" value="Genomic_DNA"/>
</dbReference>
<evidence type="ECO:0000313" key="3">
    <source>
        <dbReference type="EMBL" id="MEB3040649.1"/>
    </source>
</evidence>
<name>A0A250FR63_9FLAO</name>
<dbReference type="Proteomes" id="UP001324270">
    <property type="component" value="Unassembled WGS sequence"/>
</dbReference>
<dbReference type="GO" id="GO:0006508">
    <property type="term" value="P:proteolysis"/>
    <property type="evidence" value="ECO:0007669"/>
    <property type="project" value="UniProtKB-KW"/>
</dbReference>
<protein>
    <submittedName>
        <fullName evidence="3">ATP-dependent Clp protease adaptor ClpS</fullName>
    </submittedName>
    <submittedName>
        <fullName evidence="2">Clp protease ClpS</fullName>
    </submittedName>
</protein>
<reference evidence="3 5" key="3">
    <citation type="submission" date="2023-12" db="EMBL/GenBank/DDBJ databases">
        <title>Genomic sequences of Capnocytophaga and Parvimonas strains.</title>
        <authorList>
            <person name="Watt R.M."/>
            <person name="Wang M."/>
            <person name="Yang T."/>
            <person name="Tong W.M."/>
        </authorList>
    </citation>
    <scope>NUCLEOTIDE SEQUENCE [LARGE SCALE GENOMIC DNA]</scope>
    <source>
        <strain evidence="3 5">CCUG 13156</strain>
    </source>
</reference>
<proteinExistence type="predicted"/>
<dbReference type="GeneID" id="84808258"/>
<reference evidence="4" key="2">
    <citation type="submission" date="2017-06" db="EMBL/GenBank/DDBJ databases">
        <title>Capnocytophaga spp. assemblies.</title>
        <authorList>
            <person name="Gulvik C.A."/>
        </authorList>
    </citation>
    <scope>NUCLEOTIDE SEQUENCE [LARGE SCALE GENOMIC DNA]</scope>
    <source>
        <strain evidence="4">H1496</strain>
    </source>
</reference>
<sequence length="96" mass="11043">MPQTQPTPQKESQEELLTQQADNYQIMLYNDDYNTFDYVIELLIEICDHTYEQAEQCAVLVHFSGKCPVKEGSYEDLLPRCSKLTQAGLTAEILPR</sequence>
<dbReference type="KEGG" id="cgh:CGC50_06785"/>
<evidence type="ECO:0000313" key="2">
    <source>
        <dbReference type="EMBL" id="ATA86885.1"/>
    </source>
</evidence>
<evidence type="ECO:0000259" key="1">
    <source>
        <dbReference type="Pfam" id="PF02617"/>
    </source>
</evidence>
<dbReference type="AlphaFoldDB" id="A0A250FR63"/>
<dbReference type="InterPro" id="IPR014719">
    <property type="entry name" value="Ribosomal_bL12_C/ClpS-like"/>
</dbReference>
<keyword evidence="2" id="KW-0645">Protease</keyword>
<dbReference type="Gene3D" id="3.30.1390.10">
    <property type="match status" value="1"/>
</dbReference>
<dbReference type="EMBL" id="JAYKBV010000010">
    <property type="protein sequence ID" value="MEB3040649.1"/>
    <property type="molecule type" value="Genomic_DNA"/>
</dbReference>
<dbReference type="OMA" id="HYKGKCT"/>
<dbReference type="SUPFAM" id="SSF54736">
    <property type="entry name" value="ClpS-like"/>
    <property type="match status" value="1"/>
</dbReference>
<dbReference type="GO" id="GO:0030163">
    <property type="term" value="P:protein catabolic process"/>
    <property type="evidence" value="ECO:0007669"/>
    <property type="project" value="InterPro"/>
</dbReference>
<dbReference type="GO" id="GO:0008233">
    <property type="term" value="F:peptidase activity"/>
    <property type="evidence" value="ECO:0007669"/>
    <property type="project" value="UniProtKB-KW"/>
</dbReference>
<dbReference type="OrthoDB" id="598046at2"/>
<gene>
    <name evidence="2" type="ORF">CGC50_06785</name>
    <name evidence="3" type="ORF">VJJ49_08075</name>
</gene>
<keyword evidence="2" id="KW-0378">Hydrolase</keyword>
<reference evidence="2" key="1">
    <citation type="journal article" date="2017" name="Genome Announc.">
        <title>Twelve Complete Reference Genomes of Clinical Isolates in the Capnocytophaga Genus.</title>
        <authorList>
            <person name="Villarma A."/>
            <person name="Gulvik C.A."/>
            <person name="Rowe L.A."/>
            <person name="Sheth M."/>
            <person name="Juieng P."/>
            <person name="Nicholson A.C."/>
            <person name="Loparev V.N."/>
            <person name="McQuiston J.R."/>
        </authorList>
    </citation>
    <scope>NUCLEOTIDE SEQUENCE</scope>
    <source>
        <strain evidence="2">H1496</strain>
    </source>
</reference>
<dbReference type="Pfam" id="PF02617">
    <property type="entry name" value="ClpS"/>
    <property type="match status" value="1"/>
</dbReference>